<evidence type="ECO:0000256" key="6">
    <source>
        <dbReference type="SAM" id="MobiDB-lite"/>
    </source>
</evidence>
<evidence type="ECO:0000313" key="9">
    <source>
        <dbReference type="EMBL" id="OAR01129.1"/>
    </source>
</evidence>
<feature type="region of interest" description="Disordered" evidence="6">
    <location>
        <begin position="178"/>
        <end position="204"/>
    </location>
</feature>
<feature type="transmembrane region" description="Helical" evidence="7">
    <location>
        <begin position="86"/>
        <end position="109"/>
    </location>
</feature>
<dbReference type="Proteomes" id="UP000243081">
    <property type="component" value="Unassembled WGS sequence"/>
</dbReference>
<keyword evidence="10" id="KW-1185">Reference proteome</keyword>
<feature type="non-terminal residue" evidence="9">
    <location>
        <position position="1"/>
    </location>
</feature>
<feature type="transmembrane region" description="Helical" evidence="7">
    <location>
        <begin position="46"/>
        <end position="66"/>
    </location>
</feature>
<keyword evidence="3 7" id="KW-1133">Transmembrane helix</keyword>
<comment type="similarity">
    <text evidence="5">Belongs to the SAT4 family.</text>
</comment>
<evidence type="ECO:0000259" key="8">
    <source>
        <dbReference type="Pfam" id="PF20684"/>
    </source>
</evidence>
<feature type="domain" description="Rhodopsin" evidence="8">
    <location>
        <begin position="3"/>
        <end position="110"/>
    </location>
</feature>
<sequence length="204" mass="22517">PVDGRCTRVNLLGWLHGGISVAIDVWMIGIPLFQIRKLELHWKKKVGAAIMFLTGAFVTVVSVLRLQSLIYFANSVNPTWDQWPVVLWSTIEINVGLMCACLPTLRLVLVRIWPRVFGSTLHSASGRSAVSHSTNTSGSAQKARPRVVSVDPEAAPISPRLVEANTAFELEAKYPTWNQRDHGVDGDSRERGSSVSFESECHAK</sequence>
<evidence type="ECO:0000256" key="7">
    <source>
        <dbReference type="SAM" id="Phobius"/>
    </source>
</evidence>
<gene>
    <name evidence="9" type="ORF">LLEC1_07273</name>
</gene>
<feature type="compositionally biased region" description="Basic and acidic residues" evidence="6">
    <location>
        <begin position="179"/>
        <end position="192"/>
    </location>
</feature>
<feature type="compositionally biased region" description="Polar residues" evidence="6">
    <location>
        <begin position="126"/>
        <end position="140"/>
    </location>
</feature>
<keyword evidence="2 7" id="KW-0812">Transmembrane</keyword>
<evidence type="ECO:0000256" key="3">
    <source>
        <dbReference type="ARBA" id="ARBA00022989"/>
    </source>
</evidence>
<proteinExistence type="inferred from homology"/>
<dbReference type="GO" id="GO:0016020">
    <property type="term" value="C:membrane"/>
    <property type="evidence" value="ECO:0007669"/>
    <property type="project" value="UniProtKB-SubCell"/>
</dbReference>
<dbReference type="PANTHER" id="PTHR33048">
    <property type="entry name" value="PTH11-LIKE INTEGRAL MEMBRANE PROTEIN (AFU_ORTHOLOGUE AFUA_5G11245)"/>
    <property type="match status" value="1"/>
</dbReference>
<protein>
    <recommendedName>
        <fullName evidence="8">Rhodopsin domain-containing protein</fullName>
    </recommendedName>
</protein>
<feature type="region of interest" description="Disordered" evidence="6">
    <location>
        <begin position="126"/>
        <end position="148"/>
    </location>
</feature>
<reference evidence="9 10" key="1">
    <citation type="submission" date="2016-03" db="EMBL/GenBank/DDBJ databases">
        <title>Fine-scale spatial genetic structure of a fungal parasite of coffee scale insects.</title>
        <authorList>
            <person name="Jackson D."/>
            <person name="Zemenick K.A."/>
            <person name="Malloure B."/>
            <person name="Quandt C.A."/>
            <person name="James T.Y."/>
        </authorList>
    </citation>
    <scope>NUCLEOTIDE SEQUENCE [LARGE SCALE GENOMIC DNA]</scope>
    <source>
        <strain evidence="9 10">UM487</strain>
    </source>
</reference>
<dbReference type="PANTHER" id="PTHR33048:SF143">
    <property type="entry name" value="EXTRACELLULAR MEMBRANE PROTEIN CFEM DOMAIN-CONTAINING PROTEIN-RELATED"/>
    <property type="match status" value="1"/>
</dbReference>
<evidence type="ECO:0000256" key="4">
    <source>
        <dbReference type="ARBA" id="ARBA00023136"/>
    </source>
</evidence>
<evidence type="ECO:0000313" key="10">
    <source>
        <dbReference type="Proteomes" id="UP000243081"/>
    </source>
</evidence>
<feature type="transmembrane region" description="Helical" evidence="7">
    <location>
        <begin position="12"/>
        <end position="34"/>
    </location>
</feature>
<dbReference type="InterPro" id="IPR049326">
    <property type="entry name" value="Rhodopsin_dom_fungi"/>
</dbReference>
<evidence type="ECO:0000256" key="2">
    <source>
        <dbReference type="ARBA" id="ARBA00022692"/>
    </source>
</evidence>
<dbReference type="OMA" id="FESECHA"/>
<name>A0A179IHE1_CORDF</name>
<evidence type="ECO:0000256" key="1">
    <source>
        <dbReference type="ARBA" id="ARBA00004141"/>
    </source>
</evidence>
<dbReference type="AlphaFoldDB" id="A0A179IHE1"/>
<organism evidence="9 10">
    <name type="scientific">Cordyceps confragosa</name>
    <name type="common">Lecanicillium lecanii</name>
    <dbReference type="NCBI Taxonomy" id="2714763"/>
    <lineage>
        <taxon>Eukaryota</taxon>
        <taxon>Fungi</taxon>
        <taxon>Dikarya</taxon>
        <taxon>Ascomycota</taxon>
        <taxon>Pezizomycotina</taxon>
        <taxon>Sordariomycetes</taxon>
        <taxon>Hypocreomycetidae</taxon>
        <taxon>Hypocreales</taxon>
        <taxon>Cordycipitaceae</taxon>
        <taxon>Akanthomyces</taxon>
    </lineage>
</organism>
<dbReference type="EMBL" id="LUKN01001361">
    <property type="protein sequence ID" value="OAR01129.1"/>
    <property type="molecule type" value="Genomic_DNA"/>
</dbReference>
<evidence type="ECO:0000256" key="5">
    <source>
        <dbReference type="ARBA" id="ARBA00038359"/>
    </source>
</evidence>
<accession>A0A179IHE1</accession>
<dbReference type="Pfam" id="PF20684">
    <property type="entry name" value="Fung_rhodopsin"/>
    <property type="match status" value="1"/>
</dbReference>
<dbReference type="InterPro" id="IPR052337">
    <property type="entry name" value="SAT4-like"/>
</dbReference>
<comment type="subcellular location">
    <subcellularLocation>
        <location evidence="1">Membrane</location>
        <topology evidence="1">Multi-pass membrane protein</topology>
    </subcellularLocation>
</comment>
<dbReference type="OrthoDB" id="2496787at2759"/>
<keyword evidence="4 7" id="KW-0472">Membrane</keyword>
<comment type="caution">
    <text evidence="9">The sequence shown here is derived from an EMBL/GenBank/DDBJ whole genome shotgun (WGS) entry which is preliminary data.</text>
</comment>